<dbReference type="PROSITE" id="PS50003">
    <property type="entry name" value="PH_DOMAIN"/>
    <property type="match status" value="1"/>
</dbReference>
<proteinExistence type="predicted"/>
<dbReference type="GeneID" id="6012150"/>
<feature type="compositionally biased region" description="Acidic residues" evidence="1">
    <location>
        <begin position="628"/>
        <end position="638"/>
    </location>
</feature>
<feature type="domain" description="PH" evidence="2">
    <location>
        <begin position="1121"/>
        <end position="1226"/>
    </location>
</feature>
<evidence type="ECO:0000259" key="2">
    <source>
        <dbReference type="PROSITE" id="PS50003"/>
    </source>
</evidence>
<name>A8NQK1_COPC7</name>
<dbReference type="KEGG" id="cci:CC1G_03397"/>
<dbReference type="eggNOG" id="ENOG502S2MX">
    <property type="taxonomic scope" value="Eukaryota"/>
</dbReference>
<feature type="region of interest" description="Disordered" evidence="1">
    <location>
        <begin position="35"/>
        <end position="130"/>
    </location>
</feature>
<feature type="compositionally biased region" description="Low complexity" evidence="1">
    <location>
        <begin position="918"/>
        <end position="934"/>
    </location>
</feature>
<dbReference type="PANTHER" id="PTHR38700">
    <property type="entry name" value="YALI0E22418P"/>
    <property type="match status" value="1"/>
</dbReference>
<dbReference type="Proteomes" id="UP000001861">
    <property type="component" value="Unassembled WGS sequence"/>
</dbReference>
<feature type="compositionally biased region" description="Low complexity" evidence="1">
    <location>
        <begin position="233"/>
        <end position="246"/>
    </location>
</feature>
<dbReference type="SUPFAM" id="SSF50729">
    <property type="entry name" value="PH domain-like"/>
    <property type="match status" value="1"/>
</dbReference>
<sequence length="1300" mass="139707">MNVVLTKKVRKGRVGAGLPFEPWDNPNCELPPRVLQDVNSRETESLPPGTQPLLPSQILEVSSSSPLDISEIRRSHVDISPPHQDVDIAPPSHGLESQPDQQYGYLSPYNSGPESSEEGHTSHGQPATFGDTCQYTALANTTDLDHETTGKASTIPPLTPPDYDYLSPISSQASPFDLSPPTRASLARSVSNSSTSSASSNEGLDPGANQDFRFPFKRESYHRLDAVPDPFETSTSTSPGQTSPSGLDDGITGHFYAMTRSSSDDSDSLKSPPESEYNHSPFSFTSTSYFPPYACTKASVDRVASWRMGSQTGPGSSSYLSDLDLSDPLHSPTLSNRFSPALGEHEGSSANGHACMQESLHSFTNPAKFTLQDPGFGGPLIRESLASGATTDYVHDLRTGFLSPSELGAGSCPSSADTIRASHGPGTLGSGGDADHEFAGNGYARAEVHDSCFTSEHSPALLGASVAGIEDGGDGPRLGGQGSDDELGLEPNPKKAGLNSDGMMSSHTLFDNDNDMYRAQRFTPTSAGGHPGNMDYGYGYGAAVDGSGRDSGNGAVYRTHSGSNQDHGNSAAYYTASSHYTTGRGRGGDDDDDGQDDRRRRLPQGPYSHASNGARSISSSSRPSTSASEDDQDSDSTDDYGQPSGFKTHHAPPPTASSALFPSTPGQGGGSSDDDDVPLAQRIPTALTAQKSIRKKVREEREQRRAKRERAGTAGESSDAAIRERERHATLRPAGAGGPLLPPLALSSSMEAAFHATTSAQPPLPSTAHPTRQRTLTMPSKPAPPPLAVPFSAEDLTLRLQNVQLSQDHLRQPITPGPPTYESHGFARTSFDTSERTPVPVSSGHARGRSDKGAAGSPPSPTLSKPSLRPMRSFNHGDRRKFYEEQQSVPLPKDAEQKIALSRQATMSRPQVSRSRGESISASAAASTPHSPAGRYRSLSVTRRGDHHPSSGYDEFGVPLPPVPPLPTNPGEPTQQMSRKLVKPQSHSGRPSLEEARRPVTKSPNPPPVPLPVDRSQIVQQRIFIGDMQRFNMVEIASSTTAGDVVEMIEAQGTLKGIIGSGGWMVWEVAQDFGMERPIRSFELLSDVQASWNRDKMVNLFVLKLTPLAIPLSRAAIPSSSPVHSGYVEWEVKRGKWSKRWMQLREHSIWLSKRDNGKDEVMLCSLSNFDAYHITRSHKAPKPFAFAVKSTDNFSYFENAADYLHTFACNEKDGRIWMEKILIARSYVFHQERQVLFNPKAAGGNASGALSRAPTSAGRKSTSQRPPAPLISVPPPYNPKPLPSSSNPVFEPGTLLHGKP</sequence>
<feature type="region of interest" description="Disordered" evidence="1">
    <location>
        <begin position="755"/>
        <end position="785"/>
    </location>
</feature>
<feature type="region of interest" description="Disordered" evidence="1">
    <location>
        <begin position="1240"/>
        <end position="1300"/>
    </location>
</feature>
<dbReference type="PANTHER" id="PTHR38700:SF1">
    <property type="entry name" value="PH DOMAIN-CONTAINING PROTEIN"/>
    <property type="match status" value="1"/>
</dbReference>
<feature type="region of interest" description="Disordered" evidence="1">
    <location>
        <begin position="810"/>
        <end position="876"/>
    </location>
</feature>
<dbReference type="RefSeq" id="XP_001835615.1">
    <property type="nucleotide sequence ID" value="XM_001835563.1"/>
</dbReference>
<dbReference type="Pfam" id="PF21989">
    <property type="entry name" value="RA_2"/>
    <property type="match status" value="1"/>
</dbReference>
<gene>
    <name evidence="3" type="ORF">CC1G_03397</name>
</gene>
<feature type="compositionally biased region" description="Pro residues" evidence="1">
    <location>
        <begin position="1266"/>
        <end position="1282"/>
    </location>
</feature>
<feature type="region of interest" description="Disordered" evidence="1">
    <location>
        <begin position="413"/>
        <end position="434"/>
    </location>
</feature>
<dbReference type="CDD" id="cd00821">
    <property type="entry name" value="PH"/>
    <property type="match status" value="1"/>
</dbReference>
<dbReference type="EMBL" id="AACS02000008">
    <property type="protein sequence ID" value="EAU86186.1"/>
    <property type="molecule type" value="Genomic_DNA"/>
</dbReference>
<feature type="compositionally biased region" description="Polar residues" evidence="1">
    <location>
        <begin position="768"/>
        <end position="778"/>
    </location>
</feature>
<feature type="compositionally biased region" description="Polar residues" evidence="1">
    <location>
        <begin position="656"/>
        <end position="665"/>
    </location>
</feature>
<accession>A8NQK1</accession>
<dbReference type="InterPro" id="IPR011993">
    <property type="entry name" value="PH-like_dom_sf"/>
</dbReference>
<dbReference type="STRING" id="240176.A8NQK1"/>
<feature type="region of interest" description="Disordered" evidence="1">
    <location>
        <begin position="331"/>
        <end position="352"/>
    </location>
</feature>
<feature type="region of interest" description="Disordered" evidence="1">
    <location>
        <begin position="902"/>
        <end position="1013"/>
    </location>
</feature>
<feature type="compositionally biased region" description="Low complexity" evidence="1">
    <location>
        <begin position="184"/>
        <end position="200"/>
    </location>
</feature>
<protein>
    <recommendedName>
        <fullName evidence="2">PH domain-containing protein</fullName>
    </recommendedName>
</protein>
<feature type="region of interest" description="Disordered" evidence="1">
    <location>
        <begin position="144"/>
        <end position="212"/>
    </location>
</feature>
<dbReference type="OrthoDB" id="43122at2759"/>
<feature type="compositionally biased region" description="Polar residues" evidence="1">
    <location>
        <begin position="903"/>
        <end position="912"/>
    </location>
</feature>
<evidence type="ECO:0000256" key="1">
    <source>
        <dbReference type="SAM" id="MobiDB-lite"/>
    </source>
</evidence>
<dbReference type="VEuPathDB" id="FungiDB:CC1G_03397"/>
<comment type="caution">
    <text evidence="3">The sequence shown here is derived from an EMBL/GenBank/DDBJ whole genome shotgun (WGS) entry which is preliminary data.</text>
</comment>
<feature type="region of interest" description="Disordered" evidence="1">
    <location>
        <begin position="227"/>
        <end position="278"/>
    </location>
</feature>
<dbReference type="SUPFAM" id="SSF54236">
    <property type="entry name" value="Ubiquitin-like"/>
    <property type="match status" value="1"/>
</dbReference>
<dbReference type="InParanoid" id="A8NQK1"/>
<dbReference type="Gene3D" id="3.10.20.90">
    <property type="entry name" value="Phosphatidylinositol 3-kinase Catalytic Subunit, Chain A, domain 1"/>
    <property type="match status" value="1"/>
</dbReference>
<dbReference type="InterPro" id="IPR029071">
    <property type="entry name" value="Ubiquitin-like_domsf"/>
</dbReference>
<dbReference type="OMA" id="PAHRWID"/>
<dbReference type="SMART" id="SM00233">
    <property type="entry name" value="PH"/>
    <property type="match status" value="1"/>
</dbReference>
<feature type="region of interest" description="Disordered" evidence="1">
    <location>
        <begin position="466"/>
        <end position="509"/>
    </location>
</feature>
<feature type="compositionally biased region" description="Low complexity" evidence="1">
    <location>
        <begin position="608"/>
        <end position="627"/>
    </location>
</feature>
<evidence type="ECO:0000313" key="4">
    <source>
        <dbReference type="Proteomes" id="UP000001861"/>
    </source>
</evidence>
<feature type="region of interest" description="Disordered" evidence="1">
    <location>
        <begin position="551"/>
        <end position="743"/>
    </location>
</feature>
<evidence type="ECO:0000313" key="3">
    <source>
        <dbReference type="EMBL" id="EAU86186.1"/>
    </source>
</evidence>
<organism evidence="3 4">
    <name type="scientific">Coprinopsis cinerea (strain Okayama-7 / 130 / ATCC MYA-4618 / FGSC 9003)</name>
    <name type="common">Inky cap fungus</name>
    <name type="synonym">Hormographiella aspergillata</name>
    <dbReference type="NCBI Taxonomy" id="240176"/>
    <lineage>
        <taxon>Eukaryota</taxon>
        <taxon>Fungi</taxon>
        <taxon>Dikarya</taxon>
        <taxon>Basidiomycota</taxon>
        <taxon>Agaricomycotina</taxon>
        <taxon>Agaricomycetes</taxon>
        <taxon>Agaricomycetidae</taxon>
        <taxon>Agaricales</taxon>
        <taxon>Agaricineae</taxon>
        <taxon>Psathyrellaceae</taxon>
        <taxon>Coprinopsis</taxon>
    </lineage>
</organism>
<keyword evidence="4" id="KW-1185">Reference proteome</keyword>
<feature type="compositionally biased region" description="Pro residues" evidence="1">
    <location>
        <begin position="959"/>
        <end position="970"/>
    </location>
</feature>
<reference evidence="3 4" key="1">
    <citation type="journal article" date="2010" name="Proc. Natl. Acad. Sci. U.S.A.">
        <title>Insights into evolution of multicellular fungi from the assembled chromosomes of the mushroom Coprinopsis cinerea (Coprinus cinereus).</title>
        <authorList>
            <person name="Stajich J.E."/>
            <person name="Wilke S.K."/>
            <person name="Ahren D."/>
            <person name="Au C.H."/>
            <person name="Birren B.W."/>
            <person name="Borodovsky M."/>
            <person name="Burns C."/>
            <person name="Canback B."/>
            <person name="Casselton L.A."/>
            <person name="Cheng C.K."/>
            <person name="Deng J."/>
            <person name="Dietrich F.S."/>
            <person name="Fargo D.C."/>
            <person name="Farman M.L."/>
            <person name="Gathman A.C."/>
            <person name="Goldberg J."/>
            <person name="Guigo R."/>
            <person name="Hoegger P.J."/>
            <person name="Hooker J.B."/>
            <person name="Huggins A."/>
            <person name="James T.Y."/>
            <person name="Kamada T."/>
            <person name="Kilaru S."/>
            <person name="Kodira C."/>
            <person name="Kues U."/>
            <person name="Kupfer D."/>
            <person name="Kwan H.S."/>
            <person name="Lomsadze A."/>
            <person name="Li W."/>
            <person name="Lilly W.W."/>
            <person name="Ma L.J."/>
            <person name="Mackey A.J."/>
            <person name="Manning G."/>
            <person name="Martin F."/>
            <person name="Muraguchi H."/>
            <person name="Natvig D.O."/>
            <person name="Palmerini H."/>
            <person name="Ramesh M.A."/>
            <person name="Rehmeyer C.J."/>
            <person name="Roe B.A."/>
            <person name="Shenoy N."/>
            <person name="Stanke M."/>
            <person name="Ter-Hovhannisyan V."/>
            <person name="Tunlid A."/>
            <person name="Velagapudi R."/>
            <person name="Vision T.J."/>
            <person name="Zeng Q."/>
            <person name="Zolan M.E."/>
            <person name="Pukkila P.J."/>
        </authorList>
    </citation>
    <scope>NUCLEOTIDE SEQUENCE [LARGE SCALE GENOMIC DNA]</scope>
    <source>
        <strain evidence="4">Okayama-7 / 130 / ATCC MYA-4618 / FGSC 9003</strain>
    </source>
</reference>
<dbReference type="InterPro" id="IPR001849">
    <property type="entry name" value="PH_domain"/>
</dbReference>
<dbReference type="Gene3D" id="2.30.29.30">
    <property type="entry name" value="Pleckstrin-homology domain (PH domain)/Phosphotyrosine-binding domain (PTB)"/>
    <property type="match status" value="1"/>
</dbReference>